<dbReference type="Pfam" id="PF00672">
    <property type="entry name" value="HAMP"/>
    <property type="match status" value="1"/>
</dbReference>
<dbReference type="GO" id="GO:0005886">
    <property type="term" value="C:plasma membrane"/>
    <property type="evidence" value="ECO:0007669"/>
    <property type="project" value="UniProtKB-SubCell"/>
</dbReference>
<evidence type="ECO:0000256" key="6">
    <source>
        <dbReference type="ARBA" id="ARBA00023136"/>
    </source>
</evidence>
<evidence type="ECO:0000256" key="3">
    <source>
        <dbReference type="ARBA" id="ARBA00022500"/>
    </source>
</evidence>
<feature type="transmembrane region" description="Helical" evidence="10">
    <location>
        <begin position="277"/>
        <end position="299"/>
    </location>
</feature>
<dbReference type="SMART" id="SM00283">
    <property type="entry name" value="MA"/>
    <property type="match status" value="1"/>
</dbReference>
<dbReference type="PROSITE" id="PS50885">
    <property type="entry name" value="HAMP"/>
    <property type="match status" value="1"/>
</dbReference>
<organism evidence="13 14">
    <name type="scientific">Iocasia fonsfrigidae</name>
    <dbReference type="NCBI Taxonomy" id="2682810"/>
    <lineage>
        <taxon>Bacteria</taxon>
        <taxon>Bacillati</taxon>
        <taxon>Bacillota</taxon>
        <taxon>Clostridia</taxon>
        <taxon>Halanaerobiales</taxon>
        <taxon>Halanaerobiaceae</taxon>
        <taxon>Iocasia</taxon>
    </lineage>
</organism>
<dbReference type="GO" id="GO:0006935">
    <property type="term" value="P:chemotaxis"/>
    <property type="evidence" value="ECO:0007669"/>
    <property type="project" value="UniProtKB-KW"/>
</dbReference>
<dbReference type="PANTHER" id="PTHR32089">
    <property type="entry name" value="METHYL-ACCEPTING CHEMOTAXIS PROTEIN MCPB"/>
    <property type="match status" value="1"/>
</dbReference>
<evidence type="ECO:0000256" key="7">
    <source>
        <dbReference type="ARBA" id="ARBA00023224"/>
    </source>
</evidence>
<dbReference type="Gene3D" id="6.10.340.10">
    <property type="match status" value="1"/>
</dbReference>
<keyword evidence="2" id="KW-1003">Cell membrane</keyword>
<sequence>MEVHIMKVLESFKTKLFLILVFLMITPLIIYGIITINQERALINKQIYNDNMKLAEGLGDTVGSMITNTRITVDSIVETAGVKEMDPERIKDVLDPITAGNPYIANLYVMNRAGRQIYKTVGDLDDRSNREYMQKAIRGEANFSNVIISGSRKVPIVVYARSVRNNGRIVGVIGCSIDLEVLSELAAKYKPGKTGYGFIVENNGKIIAHPDEELVSNMLDASHLAPVKAAIEGKTGISEYSYEGDNKLAAYLPVKETGWGVVVQLTAKEAFQPVVDIVRGAVISIIITVLVGIVVAFIMGNYVTKPIIKAAGFAQAISTGNLRLAKLKVVSRDEIGKLGESLNNMLSGLKTMIAQVVNISDQVAASSQELSASGEQVGEIAEQVGTSIQDVASGAEEQSIRVEETSSNVKKLSDSIKRVDISTNELSSNAVELTDKLEQGISSVQESVSNINEMKENTLGVSKTINTLGERSREIEQIVELISGIAEQTNLLALNAAIEAARAGEAGRGFSVVADEIRELAEESAKASNEITNLVKQVQSDSLGAVEEMDNNVQLVEVSVESINNTGEIFSVIEEHTVNLKEQLKNISENVANMNEYSNNVEETTENINSVSEEFASNSEEVAASSEEQLAATEEIVSLARQLAEMAQELSRTVDQFRI</sequence>
<evidence type="ECO:0000313" key="14">
    <source>
        <dbReference type="Proteomes" id="UP000665020"/>
    </source>
</evidence>
<dbReference type="SMART" id="SM00304">
    <property type="entry name" value="HAMP"/>
    <property type="match status" value="1"/>
</dbReference>
<comment type="subcellular location">
    <subcellularLocation>
        <location evidence="1">Cell membrane</location>
        <topology evidence="1">Multi-pass membrane protein</topology>
    </subcellularLocation>
</comment>
<dbReference type="CDD" id="cd06225">
    <property type="entry name" value="HAMP"/>
    <property type="match status" value="1"/>
</dbReference>
<feature type="domain" description="Methyl-accepting transducer" evidence="11">
    <location>
        <begin position="373"/>
        <end position="623"/>
    </location>
</feature>
<evidence type="ECO:0000256" key="2">
    <source>
        <dbReference type="ARBA" id="ARBA00022475"/>
    </source>
</evidence>
<feature type="transmembrane region" description="Helical" evidence="10">
    <location>
        <begin position="16"/>
        <end position="36"/>
    </location>
</feature>
<evidence type="ECO:0000313" key="13">
    <source>
        <dbReference type="EMBL" id="QTL98909.1"/>
    </source>
</evidence>
<protein>
    <submittedName>
        <fullName evidence="13">HAMP domain-containing protein</fullName>
    </submittedName>
</protein>
<dbReference type="InterPro" id="IPR033479">
    <property type="entry name" value="dCache_1"/>
</dbReference>
<evidence type="ECO:0000256" key="4">
    <source>
        <dbReference type="ARBA" id="ARBA00022692"/>
    </source>
</evidence>
<dbReference type="CDD" id="cd11386">
    <property type="entry name" value="MCP_signal"/>
    <property type="match status" value="1"/>
</dbReference>
<comment type="similarity">
    <text evidence="8">Belongs to the methyl-accepting chemotaxis (MCP) protein family.</text>
</comment>
<dbReference type="Gene3D" id="3.30.450.20">
    <property type="entry name" value="PAS domain"/>
    <property type="match status" value="1"/>
</dbReference>
<dbReference type="PANTHER" id="PTHR32089:SF112">
    <property type="entry name" value="LYSOZYME-LIKE PROTEIN-RELATED"/>
    <property type="match status" value="1"/>
</dbReference>
<dbReference type="EMBL" id="CP046640">
    <property type="protein sequence ID" value="QTL98909.1"/>
    <property type="molecule type" value="Genomic_DNA"/>
</dbReference>
<dbReference type="InterPro" id="IPR029151">
    <property type="entry name" value="Sensor-like_sf"/>
</dbReference>
<accession>A0A8A7KHA2</accession>
<dbReference type="AlphaFoldDB" id="A0A8A7KHA2"/>
<keyword evidence="3" id="KW-0145">Chemotaxis</keyword>
<dbReference type="InterPro" id="IPR003660">
    <property type="entry name" value="HAMP_dom"/>
</dbReference>
<keyword evidence="5 10" id="KW-1133">Transmembrane helix</keyword>
<reference evidence="13" key="1">
    <citation type="submission" date="2019-12" db="EMBL/GenBank/DDBJ databases">
        <authorList>
            <person name="zhang j."/>
            <person name="sun C.M."/>
        </authorList>
    </citation>
    <scope>NUCLEOTIDE SEQUENCE</scope>
    <source>
        <strain evidence="13">NS-1</strain>
    </source>
</reference>
<keyword evidence="7 9" id="KW-0807">Transducer</keyword>
<evidence type="ECO:0000256" key="1">
    <source>
        <dbReference type="ARBA" id="ARBA00004651"/>
    </source>
</evidence>
<dbReference type="Pfam" id="PF02743">
    <property type="entry name" value="dCache_1"/>
    <property type="match status" value="1"/>
</dbReference>
<dbReference type="Proteomes" id="UP000665020">
    <property type="component" value="Chromosome"/>
</dbReference>
<evidence type="ECO:0000256" key="10">
    <source>
        <dbReference type="SAM" id="Phobius"/>
    </source>
</evidence>
<dbReference type="Gene3D" id="1.10.287.950">
    <property type="entry name" value="Methyl-accepting chemotaxis protein"/>
    <property type="match status" value="1"/>
</dbReference>
<keyword evidence="4 10" id="KW-0812">Transmembrane</keyword>
<dbReference type="PROSITE" id="PS50111">
    <property type="entry name" value="CHEMOTAXIS_TRANSDUC_2"/>
    <property type="match status" value="1"/>
</dbReference>
<feature type="domain" description="HAMP" evidence="12">
    <location>
        <begin position="301"/>
        <end position="354"/>
    </location>
</feature>
<evidence type="ECO:0000259" key="11">
    <source>
        <dbReference type="PROSITE" id="PS50111"/>
    </source>
</evidence>
<evidence type="ECO:0000256" key="9">
    <source>
        <dbReference type="PROSITE-ProRule" id="PRU00284"/>
    </source>
</evidence>
<keyword evidence="6 10" id="KW-0472">Membrane</keyword>
<dbReference type="KEGG" id="ifn:GM661_13525"/>
<dbReference type="CDD" id="cd12912">
    <property type="entry name" value="PDC2_MCP_like"/>
    <property type="match status" value="1"/>
</dbReference>
<name>A0A8A7KHA2_9FIRM</name>
<evidence type="ECO:0000256" key="5">
    <source>
        <dbReference type="ARBA" id="ARBA00022989"/>
    </source>
</evidence>
<evidence type="ECO:0000259" key="12">
    <source>
        <dbReference type="PROSITE" id="PS50885"/>
    </source>
</evidence>
<dbReference type="SUPFAM" id="SSF103190">
    <property type="entry name" value="Sensory domain-like"/>
    <property type="match status" value="1"/>
</dbReference>
<evidence type="ECO:0000256" key="8">
    <source>
        <dbReference type="ARBA" id="ARBA00029447"/>
    </source>
</evidence>
<gene>
    <name evidence="13" type="ORF">GM661_13525</name>
</gene>
<proteinExistence type="inferred from homology"/>
<dbReference type="SUPFAM" id="SSF58104">
    <property type="entry name" value="Methyl-accepting chemotaxis protein (MCP) signaling domain"/>
    <property type="match status" value="1"/>
</dbReference>
<dbReference type="Pfam" id="PF00015">
    <property type="entry name" value="MCPsignal"/>
    <property type="match status" value="1"/>
</dbReference>
<dbReference type="GO" id="GO:0007165">
    <property type="term" value="P:signal transduction"/>
    <property type="evidence" value="ECO:0007669"/>
    <property type="project" value="UniProtKB-KW"/>
</dbReference>
<dbReference type="InterPro" id="IPR004089">
    <property type="entry name" value="MCPsignal_dom"/>
</dbReference>
<dbReference type="CDD" id="cd12914">
    <property type="entry name" value="PDC1_DGC_like"/>
    <property type="match status" value="1"/>
</dbReference>
<keyword evidence="14" id="KW-1185">Reference proteome</keyword>